<evidence type="ECO:0000256" key="4">
    <source>
        <dbReference type="PROSITE-ProRule" id="PRU00335"/>
    </source>
</evidence>
<keyword evidence="3" id="KW-0804">Transcription</keyword>
<dbReference type="RefSeq" id="WP_285524121.1">
    <property type="nucleotide sequence ID" value="NZ_JASNGB010000120.1"/>
</dbReference>
<name>A0ABT7JIH4_9DEIO</name>
<dbReference type="InterPro" id="IPR001647">
    <property type="entry name" value="HTH_TetR"/>
</dbReference>
<dbReference type="PROSITE" id="PS50977">
    <property type="entry name" value="HTH_TETR_2"/>
    <property type="match status" value="1"/>
</dbReference>
<reference evidence="6 7" key="1">
    <citation type="submission" date="2023-05" db="EMBL/GenBank/DDBJ databases">
        <authorList>
            <person name="Gao F."/>
        </authorList>
    </citation>
    <scope>NUCLEOTIDE SEQUENCE [LARGE SCALE GENOMIC DNA]</scope>
    <source>
        <strain evidence="6 7">MIMF12</strain>
    </source>
</reference>
<evidence type="ECO:0000313" key="7">
    <source>
        <dbReference type="Proteomes" id="UP001302059"/>
    </source>
</evidence>
<evidence type="ECO:0000313" key="6">
    <source>
        <dbReference type="EMBL" id="MDL2344862.1"/>
    </source>
</evidence>
<feature type="domain" description="HTH tetR-type" evidence="5">
    <location>
        <begin position="3"/>
        <end position="63"/>
    </location>
</feature>
<evidence type="ECO:0000256" key="2">
    <source>
        <dbReference type="ARBA" id="ARBA00023125"/>
    </source>
</evidence>
<evidence type="ECO:0000256" key="1">
    <source>
        <dbReference type="ARBA" id="ARBA00023015"/>
    </source>
</evidence>
<dbReference type="Gene3D" id="1.10.357.10">
    <property type="entry name" value="Tetracycline Repressor, domain 2"/>
    <property type="match status" value="1"/>
</dbReference>
<keyword evidence="1" id="KW-0805">Transcription regulation</keyword>
<dbReference type="PANTHER" id="PTHR47506:SF3">
    <property type="entry name" value="HTH-TYPE TRANSCRIPTIONAL REGULATOR LMRA"/>
    <property type="match status" value="1"/>
</dbReference>
<sequence>MTRGKREQIVRGALRLYRTRAVCGSTLKDVAAASGVPLGNLYYYFQTREELLLAVLDACEAELRGLLDDLAPLPPPAWLHAYFGWLLTDPDSAAHGGCPFGTLAVELRALRDPAAPRAAQIVQHYREAVAARTRTVFPDSDPDEVFLAVQGAYTVARALDDPQLFQRRMDQLRGRLPLTPA</sequence>
<organism evidence="6 7">
    <name type="scientific">Deinococcus rhizophilus</name>
    <dbReference type="NCBI Taxonomy" id="3049544"/>
    <lineage>
        <taxon>Bacteria</taxon>
        <taxon>Thermotogati</taxon>
        <taxon>Deinococcota</taxon>
        <taxon>Deinococci</taxon>
        <taxon>Deinococcales</taxon>
        <taxon>Deinococcaceae</taxon>
        <taxon>Deinococcus</taxon>
    </lineage>
</organism>
<keyword evidence="2 4" id="KW-0238">DNA-binding</keyword>
<dbReference type="PANTHER" id="PTHR47506">
    <property type="entry name" value="TRANSCRIPTIONAL REGULATORY PROTEIN"/>
    <property type="match status" value="1"/>
</dbReference>
<dbReference type="InterPro" id="IPR036271">
    <property type="entry name" value="Tet_transcr_reg_TetR-rel_C_sf"/>
</dbReference>
<comment type="caution">
    <text evidence="6">The sequence shown here is derived from an EMBL/GenBank/DDBJ whole genome shotgun (WGS) entry which is preliminary data.</text>
</comment>
<evidence type="ECO:0000256" key="3">
    <source>
        <dbReference type="ARBA" id="ARBA00023163"/>
    </source>
</evidence>
<dbReference type="SUPFAM" id="SSF46689">
    <property type="entry name" value="Homeodomain-like"/>
    <property type="match status" value="1"/>
</dbReference>
<dbReference type="Proteomes" id="UP001302059">
    <property type="component" value="Unassembled WGS sequence"/>
</dbReference>
<evidence type="ECO:0000259" key="5">
    <source>
        <dbReference type="PROSITE" id="PS50977"/>
    </source>
</evidence>
<accession>A0ABT7JIH4</accession>
<proteinExistence type="predicted"/>
<protein>
    <submittedName>
        <fullName evidence="6">TetR/AcrR family transcriptional regulator</fullName>
    </submittedName>
</protein>
<dbReference type="SUPFAM" id="SSF48498">
    <property type="entry name" value="Tetracyclin repressor-like, C-terminal domain"/>
    <property type="match status" value="1"/>
</dbReference>
<gene>
    <name evidence="6" type="ORF">QOL99_11970</name>
</gene>
<dbReference type="PRINTS" id="PR00455">
    <property type="entry name" value="HTHTETR"/>
</dbReference>
<keyword evidence="7" id="KW-1185">Reference proteome</keyword>
<dbReference type="InterPro" id="IPR009057">
    <property type="entry name" value="Homeodomain-like_sf"/>
</dbReference>
<dbReference type="Pfam" id="PF00440">
    <property type="entry name" value="TetR_N"/>
    <property type="match status" value="1"/>
</dbReference>
<feature type="DNA-binding region" description="H-T-H motif" evidence="4">
    <location>
        <begin position="26"/>
        <end position="45"/>
    </location>
</feature>
<dbReference type="EMBL" id="JASNGB010000120">
    <property type="protein sequence ID" value="MDL2344862.1"/>
    <property type="molecule type" value="Genomic_DNA"/>
</dbReference>